<evidence type="ECO:0000256" key="5">
    <source>
        <dbReference type="SAM" id="Phobius"/>
    </source>
</evidence>
<evidence type="ECO:0000259" key="6">
    <source>
        <dbReference type="PROSITE" id="PS51292"/>
    </source>
</evidence>
<comment type="caution">
    <text evidence="7">The sequence shown here is derived from an EMBL/GenBank/DDBJ whole genome shotgun (WGS) entry which is preliminary data.</text>
</comment>
<feature type="region of interest" description="Disordered" evidence="4">
    <location>
        <begin position="1"/>
        <end position="160"/>
    </location>
</feature>
<feature type="compositionally biased region" description="Low complexity" evidence="4">
    <location>
        <begin position="39"/>
        <end position="61"/>
    </location>
</feature>
<dbReference type="EMBL" id="SOZI01000071">
    <property type="protein sequence ID" value="TNY20268.1"/>
    <property type="molecule type" value="Genomic_DNA"/>
</dbReference>
<feature type="transmembrane region" description="Helical" evidence="5">
    <location>
        <begin position="356"/>
        <end position="377"/>
    </location>
</feature>
<dbReference type="Pfam" id="PF12906">
    <property type="entry name" value="RINGv"/>
    <property type="match status" value="1"/>
</dbReference>
<keyword evidence="8" id="KW-1185">Reference proteome</keyword>
<dbReference type="PROSITE" id="PS51292">
    <property type="entry name" value="ZF_RING_CH"/>
    <property type="match status" value="1"/>
</dbReference>
<dbReference type="InterPro" id="IPR011016">
    <property type="entry name" value="Znf_RING-CH"/>
</dbReference>
<keyword evidence="5" id="KW-1133">Transmembrane helix</keyword>
<keyword evidence="1" id="KW-0479">Metal-binding</keyword>
<protein>
    <recommendedName>
        <fullName evidence="6">RING-CH-type domain-containing protein</fullName>
    </recommendedName>
</protein>
<keyword evidence="2" id="KW-0863">Zinc-finger</keyword>
<dbReference type="Proteomes" id="UP000311382">
    <property type="component" value="Unassembled WGS sequence"/>
</dbReference>
<organism evidence="7 8">
    <name type="scientific">Rhodotorula diobovata</name>
    <dbReference type="NCBI Taxonomy" id="5288"/>
    <lineage>
        <taxon>Eukaryota</taxon>
        <taxon>Fungi</taxon>
        <taxon>Dikarya</taxon>
        <taxon>Basidiomycota</taxon>
        <taxon>Pucciniomycotina</taxon>
        <taxon>Microbotryomycetes</taxon>
        <taxon>Sporidiobolales</taxon>
        <taxon>Sporidiobolaceae</taxon>
        <taxon>Rhodotorula</taxon>
    </lineage>
</organism>
<dbReference type="Gene3D" id="3.30.40.10">
    <property type="entry name" value="Zinc/RING finger domain, C3HC4 (zinc finger)"/>
    <property type="match status" value="1"/>
</dbReference>
<evidence type="ECO:0000256" key="3">
    <source>
        <dbReference type="ARBA" id="ARBA00022833"/>
    </source>
</evidence>
<name>A0A5C5FTN8_9BASI</name>
<dbReference type="SUPFAM" id="SSF57850">
    <property type="entry name" value="RING/U-box"/>
    <property type="match status" value="1"/>
</dbReference>
<keyword evidence="5" id="KW-0812">Transmembrane</keyword>
<reference evidence="7 8" key="1">
    <citation type="submission" date="2019-03" db="EMBL/GenBank/DDBJ databases">
        <title>Rhodosporidium diobovatum UCD-FST 08-225 genome sequencing, assembly, and annotation.</title>
        <authorList>
            <person name="Fakankun I.U."/>
            <person name="Fristensky B."/>
            <person name="Levin D.B."/>
        </authorList>
    </citation>
    <scope>NUCLEOTIDE SEQUENCE [LARGE SCALE GENOMIC DNA]</scope>
    <source>
        <strain evidence="7 8">UCD-FST 08-225</strain>
    </source>
</reference>
<keyword evidence="5" id="KW-0472">Membrane</keyword>
<accession>A0A5C5FTN8</accession>
<dbReference type="AlphaFoldDB" id="A0A5C5FTN8"/>
<feature type="transmembrane region" description="Helical" evidence="5">
    <location>
        <begin position="397"/>
        <end position="417"/>
    </location>
</feature>
<evidence type="ECO:0000313" key="8">
    <source>
        <dbReference type="Proteomes" id="UP000311382"/>
    </source>
</evidence>
<dbReference type="SMART" id="SM00744">
    <property type="entry name" value="RINGv"/>
    <property type="match status" value="1"/>
</dbReference>
<gene>
    <name evidence="7" type="ORF">DMC30DRAFT_263120</name>
</gene>
<feature type="domain" description="RING-CH-type" evidence="6">
    <location>
        <begin position="153"/>
        <end position="221"/>
    </location>
</feature>
<feature type="compositionally biased region" description="Pro residues" evidence="4">
    <location>
        <begin position="1"/>
        <end position="10"/>
    </location>
</feature>
<evidence type="ECO:0000256" key="2">
    <source>
        <dbReference type="ARBA" id="ARBA00022771"/>
    </source>
</evidence>
<dbReference type="OrthoDB" id="264354at2759"/>
<dbReference type="PANTHER" id="PTHR46347:SF1">
    <property type="entry name" value="RING_FYVE_PHD ZINC FINGER SUPERFAMILY PROTEIN"/>
    <property type="match status" value="1"/>
</dbReference>
<keyword evidence="3" id="KW-0862">Zinc</keyword>
<dbReference type="GO" id="GO:0008270">
    <property type="term" value="F:zinc ion binding"/>
    <property type="evidence" value="ECO:0007669"/>
    <property type="project" value="UniProtKB-KW"/>
</dbReference>
<feature type="compositionally biased region" description="Basic and acidic residues" evidence="4">
    <location>
        <begin position="69"/>
        <end position="89"/>
    </location>
</feature>
<evidence type="ECO:0000256" key="1">
    <source>
        <dbReference type="ARBA" id="ARBA00022723"/>
    </source>
</evidence>
<dbReference type="STRING" id="5288.A0A5C5FTN8"/>
<feature type="compositionally biased region" description="Pro residues" evidence="4">
    <location>
        <begin position="146"/>
        <end position="155"/>
    </location>
</feature>
<evidence type="ECO:0000256" key="4">
    <source>
        <dbReference type="SAM" id="MobiDB-lite"/>
    </source>
</evidence>
<dbReference type="CDD" id="cd16495">
    <property type="entry name" value="RING_CH-C4HC3_MARCH"/>
    <property type="match status" value="1"/>
</dbReference>
<sequence length="444" mass="48569">MSDSPPPPSLNAPEWELRRRNAQSLSQDHAEAATPPTPTAAAESWHAQLAEARRAMAAKLEQQAQEDDERARASAEGAREAAATGRRDDSEEASEGSHRRRVSVASSEGDDELVEQLLRPRSTPTSAPVQEDEARQADADSSSAEPPAPQGPPPPQDDRVCRICFGGADDEEELGRLFSPCVCRGTSRHVHTKCLESWRKTAVNPRAFYQCPMCLYQYRFRRTTLARAITSPLTVTFLTSLVFALIVFLSGFLANSLIAAVEARQSLAPSLLNDLFIPDHILAGEGIREAVSFVEHRLEQSRWVAGRDLALERAAQDDSSSYRFFNPSAARKAKGGPPQKPPFVLTALLHAVKGSALLGIMSTFYAYAAATFMSPLGRTLFRALRPAGGRRRGADRAASMSQLVVLFLIVVGVIKSIRQVYRGVKWLTRVALSRVEDLVIEVNA</sequence>
<evidence type="ECO:0000313" key="7">
    <source>
        <dbReference type="EMBL" id="TNY20268.1"/>
    </source>
</evidence>
<dbReference type="InterPro" id="IPR013083">
    <property type="entry name" value="Znf_RING/FYVE/PHD"/>
</dbReference>
<feature type="transmembrane region" description="Helical" evidence="5">
    <location>
        <begin position="237"/>
        <end position="261"/>
    </location>
</feature>
<dbReference type="PANTHER" id="PTHR46347">
    <property type="entry name" value="RING/FYVE/PHD ZINC FINGER SUPERFAMILY PROTEIN"/>
    <property type="match status" value="1"/>
</dbReference>
<proteinExistence type="predicted"/>